<evidence type="ECO:0000256" key="5">
    <source>
        <dbReference type="ARBA" id="ARBA00022692"/>
    </source>
</evidence>
<feature type="transmembrane region" description="Helical" evidence="8">
    <location>
        <begin position="235"/>
        <end position="263"/>
    </location>
</feature>
<evidence type="ECO:0000313" key="9">
    <source>
        <dbReference type="EMBL" id="MDV6226501.1"/>
    </source>
</evidence>
<keyword evidence="10" id="KW-1185">Reference proteome</keyword>
<feature type="transmembrane region" description="Helical" evidence="8">
    <location>
        <begin position="143"/>
        <end position="166"/>
    </location>
</feature>
<evidence type="ECO:0000256" key="6">
    <source>
        <dbReference type="ARBA" id="ARBA00022989"/>
    </source>
</evidence>
<keyword evidence="7 8" id="KW-0472">Membrane</keyword>
<dbReference type="Pfam" id="PF01032">
    <property type="entry name" value="FecCD"/>
    <property type="match status" value="1"/>
</dbReference>
<protein>
    <submittedName>
        <fullName evidence="9">Iron ABC transporter permease</fullName>
    </submittedName>
</protein>
<sequence length="330" mass="33702">MPRYLPHVILIAVIALLAIISLHVGIRFTPSAEVWRALSQGGDDQAALIVNTLRVPRTAVALIVGGALGLAGLLLQTATRNPLAEPGLLGINAGAGFAVVLLVVFTGTGSLSLIALAACLGALLCALLVFSLAFSAGGISSPSYLLLAGVTIAALLSSGIQIVIVADERTMEELIFWLSGGFADRDVELLYLAAPVVVLVVVACRFLAPTLDALMTDDATAGALGVPVLKVRMTVLVLAAILAGVSVSVAGPVAFIGLAAPHLARLSGFPEHRQLVPLSLLAGSALALAADIAARFIIYPSEAPVGVLLAVVGVPMLLYLLQRKRLGAAA</sequence>
<dbReference type="InterPro" id="IPR037294">
    <property type="entry name" value="ABC_BtuC-like"/>
</dbReference>
<dbReference type="InterPro" id="IPR000522">
    <property type="entry name" value="ABC_transptr_permease_BtuC"/>
</dbReference>
<feature type="transmembrane region" description="Helical" evidence="8">
    <location>
        <begin position="275"/>
        <end position="297"/>
    </location>
</feature>
<keyword evidence="6 8" id="KW-1133">Transmembrane helix</keyword>
<dbReference type="CDD" id="cd06550">
    <property type="entry name" value="TM_ABC_iron-siderophores_like"/>
    <property type="match status" value="1"/>
</dbReference>
<dbReference type="RefSeq" id="WP_317561115.1">
    <property type="nucleotide sequence ID" value="NZ_JAWLIP010000003.1"/>
</dbReference>
<feature type="transmembrane region" description="Helical" evidence="8">
    <location>
        <begin position="113"/>
        <end position="137"/>
    </location>
</feature>
<comment type="similarity">
    <text evidence="2">Belongs to the binding-protein-dependent transport system permease family. FecCD subfamily.</text>
</comment>
<evidence type="ECO:0000256" key="8">
    <source>
        <dbReference type="SAM" id="Phobius"/>
    </source>
</evidence>
<dbReference type="EMBL" id="JAWLIP010000003">
    <property type="protein sequence ID" value="MDV6226501.1"/>
    <property type="molecule type" value="Genomic_DNA"/>
</dbReference>
<feature type="transmembrane region" description="Helical" evidence="8">
    <location>
        <begin position="187"/>
        <end position="208"/>
    </location>
</feature>
<evidence type="ECO:0000256" key="2">
    <source>
        <dbReference type="ARBA" id="ARBA00007935"/>
    </source>
</evidence>
<feature type="transmembrane region" description="Helical" evidence="8">
    <location>
        <begin position="6"/>
        <end position="26"/>
    </location>
</feature>
<reference evidence="9 10" key="1">
    <citation type="submission" date="2023-10" db="EMBL/GenBank/DDBJ databases">
        <authorList>
            <person name="Venkata Ramana C."/>
            <person name="Sasikala C."/>
            <person name="Dhurka M."/>
        </authorList>
    </citation>
    <scope>NUCLEOTIDE SEQUENCE [LARGE SCALE GENOMIC DNA]</scope>
    <source>
        <strain evidence="9 10">KCTC 32151</strain>
    </source>
</reference>
<evidence type="ECO:0000313" key="10">
    <source>
        <dbReference type="Proteomes" id="UP001185659"/>
    </source>
</evidence>
<accession>A0ABU4AJS2</accession>
<dbReference type="PANTHER" id="PTHR30472">
    <property type="entry name" value="FERRIC ENTEROBACTIN TRANSPORT SYSTEM PERMEASE PROTEIN"/>
    <property type="match status" value="1"/>
</dbReference>
<keyword evidence="4" id="KW-1003">Cell membrane</keyword>
<gene>
    <name evidence="9" type="ORF">R2G56_09405</name>
</gene>
<keyword evidence="3" id="KW-0813">Transport</keyword>
<dbReference type="Gene3D" id="1.10.3470.10">
    <property type="entry name" value="ABC transporter involved in vitamin B12 uptake, BtuC"/>
    <property type="match status" value="1"/>
</dbReference>
<dbReference type="PANTHER" id="PTHR30472:SF25">
    <property type="entry name" value="ABC TRANSPORTER PERMEASE PROTEIN MJ0876-RELATED"/>
    <property type="match status" value="1"/>
</dbReference>
<feature type="transmembrane region" description="Helical" evidence="8">
    <location>
        <begin position="58"/>
        <end position="75"/>
    </location>
</feature>
<comment type="subcellular location">
    <subcellularLocation>
        <location evidence="1">Cell membrane</location>
        <topology evidence="1">Multi-pass membrane protein</topology>
    </subcellularLocation>
</comment>
<proteinExistence type="inferred from homology"/>
<name>A0ABU4AJS2_9HYPH</name>
<comment type="caution">
    <text evidence="9">The sequence shown here is derived from an EMBL/GenBank/DDBJ whole genome shotgun (WGS) entry which is preliminary data.</text>
</comment>
<feature type="transmembrane region" description="Helical" evidence="8">
    <location>
        <begin position="87"/>
        <end position="106"/>
    </location>
</feature>
<organism evidence="9 10">
    <name type="scientific">Nitratireductor aquimarinus</name>
    <dbReference type="NCBI Taxonomy" id="889300"/>
    <lineage>
        <taxon>Bacteria</taxon>
        <taxon>Pseudomonadati</taxon>
        <taxon>Pseudomonadota</taxon>
        <taxon>Alphaproteobacteria</taxon>
        <taxon>Hyphomicrobiales</taxon>
        <taxon>Phyllobacteriaceae</taxon>
        <taxon>Nitratireductor</taxon>
    </lineage>
</organism>
<evidence type="ECO:0000256" key="7">
    <source>
        <dbReference type="ARBA" id="ARBA00023136"/>
    </source>
</evidence>
<dbReference type="SUPFAM" id="SSF81345">
    <property type="entry name" value="ABC transporter involved in vitamin B12 uptake, BtuC"/>
    <property type="match status" value="1"/>
</dbReference>
<evidence type="ECO:0000256" key="4">
    <source>
        <dbReference type="ARBA" id="ARBA00022475"/>
    </source>
</evidence>
<evidence type="ECO:0000256" key="3">
    <source>
        <dbReference type="ARBA" id="ARBA00022448"/>
    </source>
</evidence>
<keyword evidence="5 8" id="KW-0812">Transmembrane</keyword>
<feature type="transmembrane region" description="Helical" evidence="8">
    <location>
        <begin position="303"/>
        <end position="321"/>
    </location>
</feature>
<evidence type="ECO:0000256" key="1">
    <source>
        <dbReference type="ARBA" id="ARBA00004651"/>
    </source>
</evidence>
<dbReference type="Proteomes" id="UP001185659">
    <property type="component" value="Unassembled WGS sequence"/>
</dbReference>